<evidence type="ECO:0000313" key="2">
    <source>
        <dbReference type="Proteomes" id="UP000643279"/>
    </source>
</evidence>
<sequence length="87" mass="9673">MKVYLLVGETSHEESELLLVAETIEAAKAGALEVIPNEDFYADCLSIYEAEVGGKPQGILTALHERRYNGHGAAPRYTNRLGEWLPW</sequence>
<evidence type="ECO:0000313" key="1">
    <source>
        <dbReference type="EMBL" id="GGH93802.1"/>
    </source>
</evidence>
<gene>
    <name evidence="1" type="ORF">GCM10007170_15520</name>
</gene>
<dbReference type="RefSeq" id="WP_188571053.1">
    <property type="nucleotide sequence ID" value="NZ_BMFW01000005.1"/>
</dbReference>
<organism evidence="1 2">
    <name type="scientific">Arthrobacter liuii</name>
    <dbReference type="NCBI Taxonomy" id="1476996"/>
    <lineage>
        <taxon>Bacteria</taxon>
        <taxon>Bacillati</taxon>
        <taxon>Actinomycetota</taxon>
        <taxon>Actinomycetes</taxon>
        <taxon>Micrococcales</taxon>
        <taxon>Micrococcaceae</taxon>
        <taxon>Arthrobacter</taxon>
    </lineage>
</organism>
<dbReference type="Proteomes" id="UP000643279">
    <property type="component" value="Unassembled WGS sequence"/>
</dbReference>
<name>A0ABQ2APZ6_9MICC</name>
<comment type="caution">
    <text evidence="1">The sequence shown here is derived from an EMBL/GenBank/DDBJ whole genome shotgun (WGS) entry which is preliminary data.</text>
</comment>
<protein>
    <submittedName>
        <fullName evidence="1">Uncharacterized protein</fullName>
    </submittedName>
</protein>
<dbReference type="EMBL" id="BMFW01000005">
    <property type="protein sequence ID" value="GGH93802.1"/>
    <property type="molecule type" value="Genomic_DNA"/>
</dbReference>
<proteinExistence type="predicted"/>
<accession>A0ABQ2APZ6</accession>
<keyword evidence="2" id="KW-1185">Reference proteome</keyword>
<reference evidence="2" key="1">
    <citation type="journal article" date="2019" name="Int. J. Syst. Evol. Microbiol.">
        <title>The Global Catalogue of Microorganisms (GCM) 10K type strain sequencing project: providing services to taxonomists for standard genome sequencing and annotation.</title>
        <authorList>
            <consortium name="The Broad Institute Genomics Platform"/>
            <consortium name="The Broad Institute Genome Sequencing Center for Infectious Disease"/>
            <person name="Wu L."/>
            <person name="Ma J."/>
        </authorList>
    </citation>
    <scope>NUCLEOTIDE SEQUENCE [LARGE SCALE GENOMIC DNA]</scope>
    <source>
        <strain evidence="2">CGMCC 1.12778</strain>
    </source>
</reference>